<dbReference type="Pfam" id="PF05721">
    <property type="entry name" value="PhyH"/>
    <property type="match status" value="1"/>
</dbReference>
<dbReference type="AlphaFoldDB" id="A0A102LJT1"/>
<dbReference type="GO" id="GO:0016706">
    <property type="term" value="F:2-oxoglutarate-dependent dioxygenase activity"/>
    <property type="evidence" value="ECO:0007669"/>
    <property type="project" value="UniProtKB-ARBA"/>
</dbReference>
<dbReference type="RefSeq" id="WP_059631536.1">
    <property type="nucleotide sequence ID" value="NZ_LOTK01000073.1"/>
</dbReference>
<proteinExistence type="predicted"/>
<gene>
    <name evidence="1" type="ORF">WI38_06635</name>
</gene>
<reference evidence="1 2" key="1">
    <citation type="submission" date="2015-11" db="EMBL/GenBank/DDBJ databases">
        <title>Expanding the genomic diversity of Burkholderia species for the development of highly accurate diagnostics.</title>
        <authorList>
            <person name="Sahl J."/>
            <person name="Keim P."/>
            <person name="Wagner D."/>
        </authorList>
    </citation>
    <scope>NUCLEOTIDE SEQUENCE [LARGE SCALE GENOMIC DNA]</scope>
    <source>
        <strain evidence="1 2">RF32-BP4</strain>
    </source>
</reference>
<comment type="caution">
    <text evidence="1">The sequence shown here is derived from an EMBL/GenBank/DDBJ whole genome shotgun (WGS) entry which is preliminary data.</text>
</comment>
<dbReference type="EMBL" id="LOTN01000012">
    <property type="protein sequence ID" value="KUZ94825.1"/>
    <property type="molecule type" value="Genomic_DNA"/>
</dbReference>
<dbReference type="Gene3D" id="2.60.120.620">
    <property type="entry name" value="q2cbj1_9rhob like domain"/>
    <property type="match status" value="1"/>
</dbReference>
<accession>A0A102LJT1</accession>
<dbReference type="Proteomes" id="UP000065521">
    <property type="component" value="Unassembled WGS sequence"/>
</dbReference>
<sequence>MPASFGGNVISNKSLIDPEFGREHGIREKAFSPALLHVLDIVNQGYTVVQGTSSVPVRCDLARAAFERFKQGNSRVVERYADSLGHCAPVENLHCGLPELMGLLTAHTLVTEIADHFLGEAVVLSSAYAETGSARPIERDAPRFTTEPDHLHLNVWFALEDMDADNGALTLIPNAQLAKQDDFRNFHPRDVRVKKGDVVILHPDMPYGETLASDSDRTRHSIVMRLTPPNVRIEYRDTNAGEYESILESSDWTFCSAGSRRFFDHQSIRFARGERYPIKDLSL</sequence>
<evidence type="ECO:0000313" key="2">
    <source>
        <dbReference type="Proteomes" id="UP000065521"/>
    </source>
</evidence>
<organism evidence="1 2">
    <name type="scientific">Burkholderia ubonensis</name>
    <dbReference type="NCBI Taxonomy" id="101571"/>
    <lineage>
        <taxon>Bacteria</taxon>
        <taxon>Pseudomonadati</taxon>
        <taxon>Pseudomonadota</taxon>
        <taxon>Betaproteobacteria</taxon>
        <taxon>Burkholderiales</taxon>
        <taxon>Burkholderiaceae</taxon>
        <taxon>Burkholderia</taxon>
        <taxon>Burkholderia cepacia complex</taxon>
    </lineage>
</organism>
<name>A0A102LJT1_9BURK</name>
<evidence type="ECO:0008006" key="3">
    <source>
        <dbReference type="Google" id="ProtNLM"/>
    </source>
</evidence>
<dbReference type="InterPro" id="IPR008775">
    <property type="entry name" value="Phytyl_CoA_dOase-like"/>
</dbReference>
<evidence type="ECO:0000313" key="1">
    <source>
        <dbReference type="EMBL" id="KUZ94825.1"/>
    </source>
</evidence>
<protein>
    <recommendedName>
        <fullName evidence="3">Phytanoyl-CoA dioxygenase</fullName>
    </recommendedName>
</protein>
<dbReference type="SUPFAM" id="SSF51197">
    <property type="entry name" value="Clavaminate synthase-like"/>
    <property type="match status" value="1"/>
</dbReference>